<evidence type="ECO:0000256" key="1">
    <source>
        <dbReference type="SAM" id="Phobius"/>
    </source>
</evidence>
<proteinExistence type="predicted"/>
<feature type="transmembrane region" description="Helical" evidence="1">
    <location>
        <begin position="194"/>
        <end position="215"/>
    </location>
</feature>
<name>A0ABU9W421_9MICO</name>
<keyword evidence="1" id="KW-1133">Transmembrane helix</keyword>
<keyword evidence="3" id="KW-1185">Reference proteome</keyword>
<comment type="caution">
    <text evidence="2">The sequence shown here is derived from an EMBL/GenBank/DDBJ whole genome shotgun (WGS) entry which is preliminary data.</text>
</comment>
<organism evidence="2 3">
    <name type="scientific">Leifsonia stereocauli</name>
    <dbReference type="NCBI Taxonomy" id="3134136"/>
    <lineage>
        <taxon>Bacteria</taxon>
        <taxon>Bacillati</taxon>
        <taxon>Actinomycetota</taxon>
        <taxon>Actinomycetes</taxon>
        <taxon>Micrococcales</taxon>
        <taxon>Microbacteriaceae</taxon>
        <taxon>Leifsonia</taxon>
    </lineage>
</organism>
<sequence>MTTTTTTAVATSGTDAATRAQLTAGVIAGPLFITTALLQAGLRPGFDLTRHPISLLSLGDLGWIQIVNFIVAGTLLIVFSLGLARRLRPGAARLWAPILFAIGGFGMILGGVFPPDAALGFPVGAPEGIPPSLSFHGLMHAVAPPVAFTAIVAGIAVAARRIWLDGHRGAAVLSWIAAGVCFVLSLPGWPLFSILLLVAVGIGLGWVCGYAIWLLRTDAALRPRTASGTQRTEVRGTAR</sequence>
<dbReference type="InterPro" id="IPR009339">
    <property type="entry name" value="DUF998"/>
</dbReference>
<dbReference type="EMBL" id="JBCLVG010000002">
    <property type="protein sequence ID" value="MEN1946738.1"/>
    <property type="molecule type" value="Genomic_DNA"/>
</dbReference>
<gene>
    <name evidence="2" type="ORF">WJX64_09280</name>
</gene>
<dbReference type="Proteomes" id="UP001425155">
    <property type="component" value="Unassembled WGS sequence"/>
</dbReference>
<keyword evidence="1" id="KW-0472">Membrane</keyword>
<protein>
    <submittedName>
        <fullName evidence="2">DUF998 domain-containing protein</fullName>
    </submittedName>
</protein>
<keyword evidence="1" id="KW-0812">Transmembrane</keyword>
<dbReference type="Pfam" id="PF06197">
    <property type="entry name" value="DUF998"/>
    <property type="match status" value="1"/>
</dbReference>
<dbReference type="RefSeq" id="WP_342113315.1">
    <property type="nucleotide sequence ID" value="NZ_JBCAUN010000002.1"/>
</dbReference>
<feature type="transmembrane region" description="Helical" evidence="1">
    <location>
        <begin position="133"/>
        <end position="158"/>
    </location>
</feature>
<feature type="transmembrane region" description="Helical" evidence="1">
    <location>
        <begin position="22"/>
        <end position="42"/>
    </location>
</feature>
<feature type="transmembrane region" description="Helical" evidence="1">
    <location>
        <begin position="62"/>
        <end position="82"/>
    </location>
</feature>
<evidence type="ECO:0000313" key="2">
    <source>
        <dbReference type="EMBL" id="MEN1946738.1"/>
    </source>
</evidence>
<feature type="transmembrane region" description="Helical" evidence="1">
    <location>
        <begin position="170"/>
        <end position="188"/>
    </location>
</feature>
<evidence type="ECO:0000313" key="3">
    <source>
        <dbReference type="Proteomes" id="UP001425155"/>
    </source>
</evidence>
<feature type="transmembrane region" description="Helical" evidence="1">
    <location>
        <begin position="94"/>
        <end position="113"/>
    </location>
</feature>
<accession>A0ABU9W421</accession>
<reference evidence="2 3" key="1">
    <citation type="submission" date="2024-03" db="EMBL/GenBank/DDBJ databases">
        <title>YIM 134122 draft genome.</title>
        <authorList>
            <person name="Zuo S."/>
            <person name="Xiong L."/>
        </authorList>
    </citation>
    <scope>NUCLEOTIDE SEQUENCE [LARGE SCALE GENOMIC DNA]</scope>
    <source>
        <strain evidence="2 3">YIM 134122</strain>
    </source>
</reference>